<protein>
    <submittedName>
        <fullName evidence="1">Uncharacterized protein</fullName>
    </submittedName>
</protein>
<gene>
    <name evidence="1" type="ORF">E2C01_090903</name>
</gene>
<organism evidence="1 2">
    <name type="scientific">Portunus trituberculatus</name>
    <name type="common">Swimming crab</name>
    <name type="synonym">Neptunus trituberculatus</name>
    <dbReference type="NCBI Taxonomy" id="210409"/>
    <lineage>
        <taxon>Eukaryota</taxon>
        <taxon>Metazoa</taxon>
        <taxon>Ecdysozoa</taxon>
        <taxon>Arthropoda</taxon>
        <taxon>Crustacea</taxon>
        <taxon>Multicrustacea</taxon>
        <taxon>Malacostraca</taxon>
        <taxon>Eumalacostraca</taxon>
        <taxon>Eucarida</taxon>
        <taxon>Decapoda</taxon>
        <taxon>Pleocyemata</taxon>
        <taxon>Brachyura</taxon>
        <taxon>Eubrachyura</taxon>
        <taxon>Portunoidea</taxon>
        <taxon>Portunidae</taxon>
        <taxon>Portuninae</taxon>
        <taxon>Portunus</taxon>
    </lineage>
</organism>
<dbReference type="Proteomes" id="UP000324222">
    <property type="component" value="Unassembled WGS sequence"/>
</dbReference>
<sequence length="62" mass="6896">MALHEHCRKRSCHYYLSHVSLHHATGNVLGASFKASVSVSAPYAPRYLPVSSIQLYTLLRLG</sequence>
<evidence type="ECO:0000313" key="2">
    <source>
        <dbReference type="Proteomes" id="UP000324222"/>
    </source>
</evidence>
<dbReference type="EMBL" id="VSRR010103132">
    <property type="protein sequence ID" value="MPC95681.1"/>
    <property type="molecule type" value="Genomic_DNA"/>
</dbReference>
<proteinExistence type="predicted"/>
<reference evidence="1 2" key="1">
    <citation type="submission" date="2019-05" db="EMBL/GenBank/DDBJ databases">
        <title>Another draft genome of Portunus trituberculatus and its Hox gene families provides insights of decapod evolution.</title>
        <authorList>
            <person name="Jeong J.-H."/>
            <person name="Song I."/>
            <person name="Kim S."/>
            <person name="Choi T."/>
            <person name="Kim D."/>
            <person name="Ryu S."/>
            <person name="Kim W."/>
        </authorList>
    </citation>
    <scope>NUCLEOTIDE SEQUENCE [LARGE SCALE GENOMIC DNA]</scope>
    <source>
        <tissue evidence="1">Muscle</tissue>
    </source>
</reference>
<comment type="caution">
    <text evidence="1">The sequence shown here is derived from an EMBL/GenBank/DDBJ whole genome shotgun (WGS) entry which is preliminary data.</text>
</comment>
<evidence type="ECO:0000313" key="1">
    <source>
        <dbReference type="EMBL" id="MPC95681.1"/>
    </source>
</evidence>
<accession>A0A5B7JCL3</accession>
<name>A0A5B7JCL3_PORTR</name>
<dbReference type="AlphaFoldDB" id="A0A5B7JCL3"/>
<keyword evidence="2" id="KW-1185">Reference proteome</keyword>